<dbReference type="Proteomes" id="UP000075670">
    <property type="component" value="Unassembled WGS sequence"/>
</dbReference>
<dbReference type="RefSeq" id="WP_062284951.1">
    <property type="nucleotide sequence ID" value="NZ_LTBC01000010.1"/>
</dbReference>
<name>A0A151AVF7_9FIRM</name>
<reference evidence="1 2" key="1">
    <citation type="submission" date="2016-02" db="EMBL/GenBank/DDBJ databases">
        <title>Genome sequence of Moorella mulderi DSM 14980.</title>
        <authorList>
            <person name="Poehlein A."/>
            <person name="Daniel R."/>
        </authorList>
    </citation>
    <scope>NUCLEOTIDE SEQUENCE [LARGE SCALE GENOMIC DNA]</scope>
    <source>
        <strain evidence="1 2">DSM 14980</strain>
    </source>
</reference>
<evidence type="ECO:0000313" key="1">
    <source>
        <dbReference type="EMBL" id="KYH31530.1"/>
    </source>
</evidence>
<sequence length="88" mass="9556">MPRRVAVEKDLSAIGDHLAENGLEVERVDMTDLTPSRLQGYGAVVISGQTTNFMGMEDIKAKVPVIEAAGKTADEITAMVKERLLLQD</sequence>
<proteinExistence type="predicted"/>
<gene>
    <name evidence="1" type="ORF">MOMUL_22690</name>
</gene>
<comment type="caution">
    <text evidence="1">The sequence shown here is derived from an EMBL/GenBank/DDBJ whole genome shotgun (WGS) entry which is preliminary data.</text>
</comment>
<protein>
    <recommendedName>
        <fullName evidence="3">YkuS family protein</fullName>
    </recommendedName>
</protein>
<keyword evidence="2" id="KW-1185">Reference proteome</keyword>
<dbReference type="OrthoDB" id="1708042at2"/>
<evidence type="ECO:0008006" key="3">
    <source>
        <dbReference type="Google" id="ProtNLM"/>
    </source>
</evidence>
<evidence type="ECO:0000313" key="2">
    <source>
        <dbReference type="Proteomes" id="UP000075670"/>
    </source>
</evidence>
<accession>A0A151AVF7</accession>
<dbReference type="InterPro" id="IPR005370">
    <property type="entry name" value="UPF0180"/>
</dbReference>
<dbReference type="PATRIC" id="fig|1122241.3.peg.2414"/>
<dbReference type="Pfam" id="PF03698">
    <property type="entry name" value="UPF0180"/>
    <property type="match status" value="1"/>
</dbReference>
<organism evidence="1 2">
    <name type="scientific">Moorella mulderi DSM 14980</name>
    <dbReference type="NCBI Taxonomy" id="1122241"/>
    <lineage>
        <taxon>Bacteria</taxon>
        <taxon>Bacillati</taxon>
        <taxon>Bacillota</taxon>
        <taxon>Clostridia</taxon>
        <taxon>Neomoorellales</taxon>
        <taxon>Neomoorellaceae</taxon>
        <taxon>Neomoorella</taxon>
    </lineage>
</organism>
<dbReference type="AlphaFoldDB" id="A0A151AVF7"/>
<dbReference type="EMBL" id="LTBC01000010">
    <property type="protein sequence ID" value="KYH31530.1"/>
    <property type="molecule type" value="Genomic_DNA"/>
</dbReference>